<evidence type="ECO:0000256" key="7">
    <source>
        <dbReference type="ARBA" id="ARBA00025748"/>
    </source>
</evidence>
<dbReference type="InterPro" id="IPR000047">
    <property type="entry name" value="HTH_motif"/>
</dbReference>
<dbReference type="GO" id="GO:0005634">
    <property type="term" value="C:nucleus"/>
    <property type="evidence" value="ECO:0007669"/>
    <property type="project" value="UniProtKB-SubCell"/>
</dbReference>
<evidence type="ECO:0000256" key="2">
    <source>
        <dbReference type="ARBA" id="ARBA00023015"/>
    </source>
</evidence>
<dbReference type="Pfam" id="PF00046">
    <property type="entry name" value="Homeodomain"/>
    <property type="match status" value="1"/>
</dbReference>
<dbReference type="PROSITE" id="PS00027">
    <property type="entry name" value="HOMEOBOX_1"/>
    <property type="match status" value="1"/>
</dbReference>
<comment type="similarity">
    <text evidence="7 9">Belongs to the HD-ZIP homeobox family. Class I subfamily.</text>
</comment>
<evidence type="ECO:0000259" key="11">
    <source>
        <dbReference type="SMART" id="SM00389"/>
    </source>
</evidence>
<sequence length="163" mass="19285">MSSSLNNQFDDQMVVLNHYYPDVYTLQVASVQCRSETKPRRRHKNNKVESNSGFRKRKLSDEQVNMLELQFQNEHILESGRKDRLAAELGLDPSQVAVWFQNRRTRYKSKKLLETMRVKQTIIKCTFNISQNSFSRHEMILLRLLHVPTNQFDCIHDIRTSKS</sequence>
<evidence type="ECO:0000256" key="6">
    <source>
        <dbReference type="ARBA" id="ARBA00023242"/>
    </source>
</evidence>
<evidence type="ECO:0000313" key="12">
    <source>
        <dbReference type="EMBL" id="WOG93146.1"/>
    </source>
</evidence>
<dbReference type="InterPro" id="IPR009057">
    <property type="entry name" value="Homeodomain-like_sf"/>
</dbReference>
<dbReference type="SUPFAM" id="SSF46689">
    <property type="entry name" value="Homeodomain-like"/>
    <property type="match status" value="1"/>
</dbReference>
<keyword evidence="13" id="KW-1185">Reference proteome</keyword>
<dbReference type="SMART" id="SM00389">
    <property type="entry name" value="HOX"/>
    <property type="match status" value="1"/>
</dbReference>
<evidence type="ECO:0000256" key="9">
    <source>
        <dbReference type="RuleBase" id="RU369038"/>
    </source>
</evidence>
<dbReference type="PANTHER" id="PTHR24326:SF527">
    <property type="entry name" value="HOMEOBOX-LEUCINE ZIPPER PROTEIN ATHB-40"/>
    <property type="match status" value="1"/>
</dbReference>
<reference evidence="12" key="1">
    <citation type="journal article" date="2016" name="Nat. Genet.">
        <title>A high-quality carrot genome assembly provides new insights into carotenoid accumulation and asterid genome evolution.</title>
        <authorList>
            <person name="Iorizzo M."/>
            <person name="Ellison S."/>
            <person name="Senalik D."/>
            <person name="Zeng P."/>
            <person name="Satapoomin P."/>
            <person name="Huang J."/>
            <person name="Bowman M."/>
            <person name="Iovene M."/>
            <person name="Sanseverino W."/>
            <person name="Cavagnaro P."/>
            <person name="Yildiz M."/>
            <person name="Macko-Podgorni A."/>
            <person name="Moranska E."/>
            <person name="Grzebelus E."/>
            <person name="Grzebelus D."/>
            <person name="Ashrafi H."/>
            <person name="Zheng Z."/>
            <person name="Cheng S."/>
            <person name="Spooner D."/>
            <person name="Van Deynze A."/>
            <person name="Simon P."/>
        </authorList>
    </citation>
    <scope>NUCLEOTIDE SEQUENCE</scope>
    <source>
        <tissue evidence="12">Leaf</tissue>
    </source>
</reference>
<dbReference type="PANTHER" id="PTHR24326">
    <property type="entry name" value="HOMEOBOX-LEUCINE ZIPPER PROTEIN"/>
    <property type="match status" value="1"/>
</dbReference>
<dbReference type="GO" id="GO:0043565">
    <property type="term" value="F:sequence-specific DNA binding"/>
    <property type="evidence" value="ECO:0007669"/>
    <property type="project" value="TreeGrafter"/>
</dbReference>
<gene>
    <name evidence="12" type="ORF">DCAR_0312427</name>
</gene>
<feature type="domain" description="Homeobox" evidence="11">
    <location>
        <begin position="53"/>
        <end position="114"/>
    </location>
</feature>
<keyword evidence="6 8" id="KW-0539">Nucleus</keyword>
<dbReference type="Proteomes" id="UP000077755">
    <property type="component" value="Chromosome 3"/>
</dbReference>
<dbReference type="AlphaFoldDB" id="A0AAF0WQZ8"/>
<evidence type="ECO:0000256" key="10">
    <source>
        <dbReference type="SAM" id="MobiDB-lite"/>
    </source>
</evidence>
<dbReference type="Gene3D" id="1.10.10.60">
    <property type="entry name" value="Homeodomain-like"/>
    <property type="match status" value="1"/>
</dbReference>
<feature type="region of interest" description="Disordered" evidence="10">
    <location>
        <begin position="35"/>
        <end position="55"/>
    </location>
</feature>
<comment type="function">
    <text evidence="9">Transcription factor.</text>
</comment>
<dbReference type="InterPro" id="IPR001356">
    <property type="entry name" value="HD"/>
</dbReference>
<keyword evidence="3 8" id="KW-0238">DNA-binding</keyword>
<dbReference type="InterPro" id="IPR017970">
    <property type="entry name" value="Homeobox_CS"/>
</dbReference>
<dbReference type="GO" id="GO:0000981">
    <property type="term" value="F:DNA-binding transcription factor activity, RNA polymerase II-specific"/>
    <property type="evidence" value="ECO:0007669"/>
    <property type="project" value="UniProtKB-UniRule"/>
</dbReference>
<dbReference type="InterPro" id="IPR045224">
    <property type="entry name" value="HDZip_class_I_plant"/>
</dbReference>
<keyword evidence="4 8" id="KW-0371">Homeobox</keyword>
<keyword evidence="5 9" id="KW-0804">Transcription</keyword>
<evidence type="ECO:0000313" key="13">
    <source>
        <dbReference type="Proteomes" id="UP000077755"/>
    </source>
</evidence>
<evidence type="ECO:0000256" key="5">
    <source>
        <dbReference type="ARBA" id="ARBA00023163"/>
    </source>
</evidence>
<name>A0AAF0WQZ8_DAUCS</name>
<dbReference type="CDD" id="cd00086">
    <property type="entry name" value="homeodomain"/>
    <property type="match status" value="1"/>
</dbReference>
<evidence type="ECO:0000256" key="1">
    <source>
        <dbReference type="ARBA" id="ARBA00004123"/>
    </source>
</evidence>
<evidence type="ECO:0000256" key="4">
    <source>
        <dbReference type="ARBA" id="ARBA00023155"/>
    </source>
</evidence>
<reference evidence="12" key="2">
    <citation type="submission" date="2022-03" db="EMBL/GenBank/DDBJ databases">
        <title>Draft title - Genomic analysis of global carrot germplasm unveils the trajectory of domestication and the origin of high carotenoid orange carrot.</title>
        <authorList>
            <person name="Iorizzo M."/>
            <person name="Ellison S."/>
            <person name="Senalik D."/>
            <person name="Macko-Podgorni A."/>
            <person name="Grzebelus D."/>
            <person name="Bostan H."/>
            <person name="Rolling W."/>
            <person name="Curaba J."/>
            <person name="Simon P."/>
        </authorList>
    </citation>
    <scope>NUCLEOTIDE SEQUENCE</scope>
    <source>
        <tissue evidence="12">Leaf</tissue>
    </source>
</reference>
<evidence type="ECO:0000256" key="8">
    <source>
        <dbReference type="RuleBase" id="RU000682"/>
    </source>
</evidence>
<organism evidence="12 13">
    <name type="scientific">Daucus carota subsp. sativus</name>
    <name type="common">Carrot</name>
    <dbReference type="NCBI Taxonomy" id="79200"/>
    <lineage>
        <taxon>Eukaryota</taxon>
        <taxon>Viridiplantae</taxon>
        <taxon>Streptophyta</taxon>
        <taxon>Embryophyta</taxon>
        <taxon>Tracheophyta</taxon>
        <taxon>Spermatophyta</taxon>
        <taxon>Magnoliopsida</taxon>
        <taxon>eudicotyledons</taxon>
        <taxon>Gunneridae</taxon>
        <taxon>Pentapetalae</taxon>
        <taxon>asterids</taxon>
        <taxon>campanulids</taxon>
        <taxon>Apiales</taxon>
        <taxon>Apiaceae</taxon>
        <taxon>Apioideae</taxon>
        <taxon>Scandiceae</taxon>
        <taxon>Daucinae</taxon>
        <taxon>Daucus</taxon>
        <taxon>Daucus sect. Daucus</taxon>
    </lineage>
</organism>
<comment type="subcellular location">
    <subcellularLocation>
        <location evidence="1 8">Nucleus</location>
    </subcellularLocation>
</comment>
<proteinExistence type="inferred from homology"/>
<evidence type="ECO:0000256" key="3">
    <source>
        <dbReference type="ARBA" id="ARBA00023125"/>
    </source>
</evidence>
<dbReference type="PRINTS" id="PR00031">
    <property type="entry name" value="HTHREPRESSR"/>
</dbReference>
<protein>
    <recommendedName>
        <fullName evidence="9">Homeobox-leucine zipper protein</fullName>
    </recommendedName>
    <alternativeName>
        <fullName evidence="9">HD-ZIP protein</fullName>
    </alternativeName>
    <alternativeName>
        <fullName evidence="9">Homeodomain transcription factor</fullName>
    </alternativeName>
</protein>
<accession>A0AAF0WQZ8</accession>
<keyword evidence="2 9" id="KW-0805">Transcription regulation</keyword>
<dbReference type="GO" id="GO:0045893">
    <property type="term" value="P:positive regulation of DNA-templated transcription"/>
    <property type="evidence" value="ECO:0007669"/>
    <property type="project" value="TreeGrafter"/>
</dbReference>
<dbReference type="EMBL" id="CP093345">
    <property type="protein sequence ID" value="WOG93146.1"/>
    <property type="molecule type" value="Genomic_DNA"/>
</dbReference>